<evidence type="ECO:0000313" key="2">
    <source>
        <dbReference type="Proteomes" id="UP000265520"/>
    </source>
</evidence>
<feature type="non-terminal residue" evidence="1">
    <location>
        <position position="150"/>
    </location>
</feature>
<reference evidence="1 2" key="1">
    <citation type="journal article" date="2018" name="Front. Plant Sci.">
        <title>Red Clover (Trifolium pratense) and Zigzag Clover (T. medium) - A Picture of Genomic Similarities and Differences.</title>
        <authorList>
            <person name="Dluhosova J."/>
            <person name="Istvanek J."/>
            <person name="Nedelnik J."/>
            <person name="Repkova J."/>
        </authorList>
    </citation>
    <scope>NUCLEOTIDE SEQUENCE [LARGE SCALE GENOMIC DNA]</scope>
    <source>
        <strain evidence="2">cv. 10/8</strain>
        <tissue evidence="1">Leaf</tissue>
    </source>
</reference>
<evidence type="ECO:0000313" key="1">
    <source>
        <dbReference type="EMBL" id="MCI21366.1"/>
    </source>
</evidence>
<sequence>MVFSKLPIDTNTQKHFTKNVTIEISYNKLDLVMEQHVDFESLRANGYDVKKLFQDQGWLGYFDILNGPVYTELVKDFRKRCDIITQEDADREYENKSTIAELLRIPNKGIFRTFTPSSGRTSDYVERITQRCYLKEDAEPTNKVSDLKPT</sequence>
<name>A0A392QCW1_9FABA</name>
<comment type="caution">
    <text evidence="1">The sequence shown here is derived from an EMBL/GenBank/DDBJ whole genome shotgun (WGS) entry which is preliminary data.</text>
</comment>
<dbReference type="Proteomes" id="UP000265520">
    <property type="component" value="Unassembled WGS sequence"/>
</dbReference>
<accession>A0A392QCW1</accession>
<proteinExistence type="predicted"/>
<protein>
    <submittedName>
        <fullName evidence="1">50S ribosomal protein L16</fullName>
    </submittedName>
</protein>
<dbReference type="GO" id="GO:0005840">
    <property type="term" value="C:ribosome"/>
    <property type="evidence" value="ECO:0007669"/>
    <property type="project" value="UniProtKB-KW"/>
</dbReference>
<dbReference type="AlphaFoldDB" id="A0A392QCW1"/>
<dbReference type="EMBL" id="LXQA010124521">
    <property type="protein sequence ID" value="MCI21366.1"/>
    <property type="molecule type" value="Genomic_DNA"/>
</dbReference>
<keyword evidence="1" id="KW-0687">Ribonucleoprotein</keyword>
<keyword evidence="1" id="KW-0689">Ribosomal protein</keyword>
<organism evidence="1 2">
    <name type="scientific">Trifolium medium</name>
    <dbReference type="NCBI Taxonomy" id="97028"/>
    <lineage>
        <taxon>Eukaryota</taxon>
        <taxon>Viridiplantae</taxon>
        <taxon>Streptophyta</taxon>
        <taxon>Embryophyta</taxon>
        <taxon>Tracheophyta</taxon>
        <taxon>Spermatophyta</taxon>
        <taxon>Magnoliopsida</taxon>
        <taxon>eudicotyledons</taxon>
        <taxon>Gunneridae</taxon>
        <taxon>Pentapetalae</taxon>
        <taxon>rosids</taxon>
        <taxon>fabids</taxon>
        <taxon>Fabales</taxon>
        <taxon>Fabaceae</taxon>
        <taxon>Papilionoideae</taxon>
        <taxon>50 kb inversion clade</taxon>
        <taxon>NPAAA clade</taxon>
        <taxon>Hologalegina</taxon>
        <taxon>IRL clade</taxon>
        <taxon>Trifolieae</taxon>
        <taxon>Trifolium</taxon>
    </lineage>
</organism>
<keyword evidence="2" id="KW-1185">Reference proteome</keyword>